<comment type="similarity">
    <text evidence="2 8">Belongs to the arsenical resistance-3 (ACR3) (TC 2.A.59) family.</text>
</comment>
<dbReference type="HOGENOM" id="CLU_022869_0_2_9"/>
<name>A0A0D1BVD7_CLOBO</name>
<dbReference type="Proteomes" id="UP000032250">
    <property type="component" value="Unassembled WGS sequence"/>
</dbReference>
<dbReference type="GO" id="GO:0015105">
    <property type="term" value="F:arsenite transmembrane transporter activity"/>
    <property type="evidence" value="ECO:0007669"/>
    <property type="project" value="TreeGrafter"/>
</dbReference>
<dbReference type="GO" id="GO:0005886">
    <property type="term" value="C:plasma membrane"/>
    <property type="evidence" value="ECO:0007669"/>
    <property type="project" value="UniProtKB-SubCell"/>
</dbReference>
<feature type="transmembrane region" description="Helical" evidence="9">
    <location>
        <begin position="159"/>
        <end position="181"/>
    </location>
</feature>
<dbReference type="RefSeq" id="WP_043031549.1">
    <property type="nucleotide sequence ID" value="NZ_JXSU01000007.1"/>
</dbReference>
<evidence type="ECO:0000256" key="7">
    <source>
        <dbReference type="ARBA" id="ARBA00023136"/>
    </source>
</evidence>
<evidence type="ECO:0000256" key="8">
    <source>
        <dbReference type="PIRNR" id="PIRNR005508"/>
    </source>
</evidence>
<keyword evidence="7 8" id="KW-0472">Membrane</keyword>
<reference evidence="10 11" key="1">
    <citation type="submission" date="2014-06" db="EMBL/GenBank/DDBJ databases">
        <title>Genome characterization of distinct group I Clostridium botulinum lineages.</title>
        <authorList>
            <person name="Giordani F."/>
            <person name="Anselmo A."/>
            <person name="Fillo S."/>
            <person name="Palozzi A.M."/>
            <person name="Fortunato A."/>
            <person name="Gentile B."/>
            <person name="Ciammaruconi A."/>
            <person name="Anniballi F."/>
            <person name="De Medici D."/>
            <person name="Lista F."/>
        </authorList>
    </citation>
    <scope>NUCLEOTIDE SEQUENCE [LARGE SCALE GENOMIC DNA]</scope>
    <source>
        <strain evidence="10 11">B2 450</strain>
    </source>
</reference>
<keyword evidence="4 8" id="KW-1003">Cell membrane</keyword>
<evidence type="ECO:0000256" key="2">
    <source>
        <dbReference type="ARBA" id="ARBA00010110"/>
    </source>
</evidence>
<dbReference type="PANTHER" id="PTHR43057:SF1">
    <property type="entry name" value="ARSENICAL-RESISTANCE PROTEIN 3"/>
    <property type="match status" value="1"/>
</dbReference>
<dbReference type="GO" id="GO:0015297">
    <property type="term" value="F:antiporter activity"/>
    <property type="evidence" value="ECO:0007669"/>
    <property type="project" value="UniProtKB-UniRule"/>
</dbReference>
<protein>
    <submittedName>
        <fullName evidence="10">Arsenic transporter</fullName>
    </submittedName>
</protein>
<feature type="transmembrane region" description="Helical" evidence="9">
    <location>
        <begin position="259"/>
        <end position="281"/>
    </location>
</feature>
<dbReference type="NCBIfam" id="TIGR00832">
    <property type="entry name" value="acr3"/>
    <property type="match status" value="1"/>
</dbReference>
<sequence>MSLDKKKEKKGLGVFERYLTIWVALCIVVGILIGRFIPIIPETLNKFEYYNVSIPTAFLIWLMIYPMMLKIDFSSIVDATKKPKGLVVTCVTNWLIKPFTMYLIASFFLKVVFKSFISASLATEYLAGAVLLGAAPCTAMVFVWSYLTKGDPAYTLVQVAVNDLIILIAFAPIVAFLLGVSNVTVPYGTLILSTILFVVIPLTAGYLTRKSVIKNKGIKYFNDVFLKKFDNITVMGLLLTLIIIFSFQGEIILNNPLHILLIAVPLTIQTFLIFGIAYGWAKLWKLPHDIAAPAGMIGASNFFELAVAVAISLFGLKSGAALATVVGVLTEVPIMLTLVKIANNTRGWFPVKNIEK</sequence>
<evidence type="ECO:0000313" key="10">
    <source>
        <dbReference type="EMBL" id="KIS22761.1"/>
    </source>
</evidence>
<dbReference type="AlphaFoldDB" id="A0A0D1BVD7"/>
<evidence type="ECO:0000256" key="1">
    <source>
        <dbReference type="ARBA" id="ARBA00004651"/>
    </source>
</evidence>
<dbReference type="InterPro" id="IPR002657">
    <property type="entry name" value="BilAc:Na_symport/Acr3"/>
</dbReference>
<gene>
    <name evidence="10" type="ORF">N495_03905</name>
</gene>
<dbReference type="OrthoDB" id="9771457at2"/>
<evidence type="ECO:0000256" key="6">
    <source>
        <dbReference type="ARBA" id="ARBA00022989"/>
    </source>
</evidence>
<feature type="transmembrane region" description="Helical" evidence="9">
    <location>
        <begin position="125"/>
        <end position="147"/>
    </location>
</feature>
<dbReference type="InterPro" id="IPR004706">
    <property type="entry name" value="Arsenical-R_Acr3"/>
</dbReference>
<feature type="transmembrane region" description="Helical" evidence="9">
    <location>
        <begin position="293"/>
        <end position="314"/>
    </location>
</feature>
<dbReference type="EMBL" id="JXSU01000007">
    <property type="protein sequence ID" value="KIS22761.1"/>
    <property type="molecule type" value="Genomic_DNA"/>
</dbReference>
<dbReference type="InterPro" id="IPR038770">
    <property type="entry name" value="Na+/solute_symporter_sf"/>
</dbReference>
<dbReference type="PANTHER" id="PTHR43057">
    <property type="entry name" value="ARSENITE EFFLUX TRANSPORTER"/>
    <property type="match status" value="1"/>
</dbReference>
<dbReference type="PIRSF" id="PIRSF005508">
    <property type="entry name" value="Acr3"/>
    <property type="match status" value="1"/>
</dbReference>
<evidence type="ECO:0000313" key="11">
    <source>
        <dbReference type="Proteomes" id="UP000032250"/>
    </source>
</evidence>
<proteinExistence type="inferred from homology"/>
<organism evidence="10 11">
    <name type="scientific">Clostridium botulinum B2 450</name>
    <dbReference type="NCBI Taxonomy" id="1379739"/>
    <lineage>
        <taxon>Bacteria</taxon>
        <taxon>Bacillati</taxon>
        <taxon>Bacillota</taxon>
        <taxon>Clostridia</taxon>
        <taxon>Eubacteriales</taxon>
        <taxon>Clostridiaceae</taxon>
        <taxon>Clostridium</taxon>
    </lineage>
</organism>
<feature type="transmembrane region" description="Helical" evidence="9">
    <location>
        <begin position="229"/>
        <end position="247"/>
    </location>
</feature>
<evidence type="ECO:0000256" key="5">
    <source>
        <dbReference type="ARBA" id="ARBA00022692"/>
    </source>
</evidence>
<evidence type="ECO:0000256" key="4">
    <source>
        <dbReference type="ARBA" id="ARBA00022475"/>
    </source>
</evidence>
<feature type="transmembrane region" description="Helical" evidence="9">
    <location>
        <begin position="320"/>
        <end position="339"/>
    </location>
</feature>
<feature type="transmembrane region" description="Helical" evidence="9">
    <location>
        <begin position="85"/>
        <end position="105"/>
    </location>
</feature>
<feature type="transmembrane region" description="Helical" evidence="9">
    <location>
        <begin position="187"/>
        <end position="208"/>
    </location>
</feature>
<keyword evidence="3 8" id="KW-0813">Transport</keyword>
<accession>A0A0D1BVD7</accession>
<feature type="transmembrane region" description="Helical" evidence="9">
    <location>
        <begin position="21"/>
        <end position="40"/>
    </location>
</feature>
<dbReference type="FunFam" id="1.20.1530.20:FF:000020">
    <property type="entry name" value="Arsenical-resistance membrane protein"/>
    <property type="match status" value="1"/>
</dbReference>
<comment type="subcellular location">
    <subcellularLocation>
        <location evidence="1 8">Cell membrane</location>
        <topology evidence="1 8">Multi-pass membrane protein</topology>
    </subcellularLocation>
</comment>
<evidence type="ECO:0000256" key="3">
    <source>
        <dbReference type="ARBA" id="ARBA00022448"/>
    </source>
</evidence>
<evidence type="ECO:0000256" key="9">
    <source>
        <dbReference type="SAM" id="Phobius"/>
    </source>
</evidence>
<dbReference type="PATRIC" id="fig|1379739.3.peg.1098"/>
<dbReference type="Gene3D" id="1.20.1530.20">
    <property type="match status" value="1"/>
</dbReference>
<keyword evidence="6 8" id="KW-1133">Transmembrane helix</keyword>
<dbReference type="GO" id="GO:0015104">
    <property type="term" value="F:antimonite transmembrane transporter activity"/>
    <property type="evidence" value="ECO:0007669"/>
    <property type="project" value="TreeGrafter"/>
</dbReference>
<comment type="caution">
    <text evidence="10">The sequence shown here is derived from an EMBL/GenBank/DDBJ whole genome shotgun (WGS) entry which is preliminary data.</text>
</comment>
<keyword evidence="5 8" id="KW-0812">Transmembrane</keyword>
<feature type="transmembrane region" description="Helical" evidence="9">
    <location>
        <begin position="52"/>
        <end position="73"/>
    </location>
</feature>
<dbReference type="Pfam" id="PF01758">
    <property type="entry name" value="SBF"/>
    <property type="match status" value="1"/>
</dbReference>